<dbReference type="InterPro" id="IPR036736">
    <property type="entry name" value="ACP-like_sf"/>
</dbReference>
<evidence type="ECO:0000313" key="14">
    <source>
        <dbReference type="Proteomes" id="UP000244855"/>
    </source>
</evidence>
<dbReference type="CDD" id="cd05195">
    <property type="entry name" value="enoyl_red"/>
    <property type="match status" value="1"/>
</dbReference>
<dbReference type="InterPro" id="IPR014031">
    <property type="entry name" value="Ketoacyl_synth_C"/>
</dbReference>
<feature type="compositionally biased region" description="Polar residues" evidence="9">
    <location>
        <begin position="2539"/>
        <end position="2555"/>
    </location>
</feature>
<evidence type="ECO:0000256" key="8">
    <source>
        <dbReference type="PROSITE-ProRule" id="PRU01363"/>
    </source>
</evidence>
<evidence type="ECO:0000259" key="11">
    <source>
        <dbReference type="PROSITE" id="PS52004"/>
    </source>
</evidence>
<evidence type="ECO:0000313" key="13">
    <source>
        <dbReference type="EMBL" id="PVH97742.1"/>
    </source>
</evidence>
<dbReference type="InterPro" id="IPR013217">
    <property type="entry name" value="Methyltransf_12"/>
</dbReference>
<dbReference type="Pfam" id="PF21089">
    <property type="entry name" value="PKS_DH_N"/>
    <property type="match status" value="1"/>
</dbReference>
<feature type="domain" description="Ketosynthase family 3 (KS3)" evidence="11">
    <location>
        <begin position="6"/>
        <end position="431"/>
    </location>
</feature>
<dbReference type="InterPro" id="IPR054514">
    <property type="entry name" value="RhiE-like_linker"/>
</dbReference>
<dbReference type="Gene3D" id="3.40.50.150">
    <property type="entry name" value="Vaccinia Virus protein VP39"/>
    <property type="match status" value="1"/>
</dbReference>
<dbReference type="Pfam" id="PF23297">
    <property type="entry name" value="ACP_SdgA_C"/>
    <property type="match status" value="1"/>
</dbReference>
<dbReference type="Pfam" id="PF08240">
    <property type="entry name" value="ADH_N"/>
    <property type="match status" value="1"/>
</dbReference>
<keyword evidence="1" id="KW-0596">Phosphopantetheine</keyword>
<dbReference type="SUPFAM" id="SSF52151">
    <property type="entry name" value="FabD/lysophospholipase-like"/>
    <property type="match status" value="1"/>
</dbReference>
<dbReference type="InterPro" id="IPR020807">
    <property type="entry name" value="PKS_DH"/>
</dbReference>
<dbReference type="GO" id="GO:0031177">
    <property type="term" value="F:phosphopantetheine binding"/>
    <property type="evidence" value="ECO:0007669"/>
    <property type="project" value="InterPro"/>
</dbReference>
<dbReference type="InterPro" id="IPR016036">
    <property type="entry name" value="Malonyl_transacylase_ACP-bd"/>
</dbReference>
<keyword evidence="2" id="KW-0597">Phosphoprotein</keyword>
<dbReference type="PROSITE" id="PS51257">
    <property type="entry name" value="PROKAR_LIPOPROTEIN"/>
    <property type="match status" value="1"/>
</dbReference>
<dbReference type="InterPro" id="IPR014043">
    <property type="entry name" value="Acyl_transferase_dom"/>
</dbReference>
<dbReference type="InterPro" id="IPR009081">
    <property type="entry name" value="PP-bd_ACP"/>
</dbReference>
<dbReference type="Pfam" id="PF00698">
    <property type="entry name" value="Acyl_transf_1"/>
    <property type="match status" value="1"/>
</dbReference>
<dbReference type="GO" id="GO:0044550">
    <property type="term" value="P:secondary metabolite biosynthetic process"/>
    <property type="evidence" value="ECO:0007669"/>
    <property type="project" value="TreeGrafter"/>
</dbReference>
<dbReference type="SMART" id="SM00822">
    <property type="entry name" value="PKS_KR"/>
    <property type="match status" value="1"/>
</dbReference>
<dbReference type="InterPro" id="IPR057326">
    <property type="entry name" value="KR_dom"/>
</dbReference>
<dbReference type="InterPro" id="IPR020841">
    <property type="entry name" value="PKS_Beta-ketoAc_synthase_dom"/>
</dbReference>
<dbReference type="SMART" id="SM00823">
    <property type="entry name" value="PKS_PP"/>
    <property type="match status" value="1"/>
</dbReference>
<dbReference type="SMART" id="SM00826">
    <property type="entry name" value="PKS_DH"/>
    <property type="match status" value="1"/>
</dbReference>
<dbReference type="SUPFAM" id="SSF51735">
    <property type="entry name" value="NAD(P)-binding Rossmann-fold domains"/>
    <property type="match status" value="2"/>
</dbReference>
<dbReference type="InterPro" id="IPR016039">
    <property type="entry name" value="Thiolase-like"/>
</dbReference>
<dbReference type="InterPro" id="IPR020806">
    <property type="entry name" value="PKS_PP-bd"/>
</dbReference>
<dbReference type="InterPro" id="IPR042231">
    <property type="entry name" value="Cho/carn_acyl_trans_2"/>
</dbReference>
<dbReference type="Pfam" id="PF08242">
    <property type="entry name" value="Methyltransf_12"/>
    <property type="match status" value="1"/>
</dbReference>
<dbReference type="CDD" id="cd02440">
    <property type="entry name" value="AdoMet_MTases"/>
    <property type="match status" value="1"/>
</dbReference>
<keyword evidence="5" id="KW-0521">NADP</keyword>
<keyword evidence="7" id="KW-0012">Acyltransferase</keyword>
<dbReference type="InterPro" id="IPR020843">
    <property type="entry name" value="ER"/>
</dbReference>
<dbReference type="GO" id="GO:0006633">
    <property type="term" value="P:fatty acid biosynthetic process"/>
    <property type="evidence" value="ECO:0007669"/>
    <property type="project" value="TreeGrafter"/>
</dbReference>
<dbReference type="Proteomes" id="UP000244855">
    <property type="component" value="Unassembled WGS sequence"/>
</dbReference>
<dbReference type="SUPFAM" id="SSF53335">
    <property type="entry name" value="S-adenosyl-L-methionine-dependent methyltransferases"/>
    <property type="match status" value="1"/>
</dbReference>
<evidence type="ECO:0000256" key="2">
    <source>
        <dbReference type="ARBA" id="ARBA00022553"/>
    </source>
</evidence>
<dbReference type="InterPro" id="IPR049900">
    <property type="entry name" value="PKS_mFAS_DH"/>
</dbReference>
<evidence type="ECO:0000256" key="7">
    <source>
        <dbReference type="ARBA" id="ARBA00023315"/>
    </source>
</evidence>
<dbReference type="InterPro" id="IPR039551">
    <property type="entry name" value="Cho/carn_acyl_trans"/>
</dbReference>
<dbReference type="Gene3D" id="3.40.47.10">
    <property type="match status" value="1"/>
</dbReference>
<dbReference type="Gene3D" id="3.40.366.10">
    <property type="entry name" value="Malonyl-Coenzyme A Acyl Carrier Protein, domain 2"/>
    <property type="match status" value="1"/>
</dbReference>
<dbReference type="GO" id="GO:1901336">
    <property type="term" value="P:lactone biosynthetic process"/>
    <property type="evidence" value="ECO:0007669"/>
    <property type="project" value="UniProtKB-ARBA"/>
</dbReference>
<feature type="active site" description="Proton donor; for dehydratase activity" evidence="8">
    <location>
        <position position="1159"/>
    </location>
</feature>
<organism evidence="13 14">
    <name type="scientific">Periconia macrospinosa</name>
    <dbReference type="NCBI Taxonomy" id="97972"/>
    <lineage>
        <taxon>Eukaryota</taxon>
        <taxon>Fungi</taxon>
        <taxon>Dikarya</taxon>
        <taxon>Ascomycota</taxon>
        <taxon>Pezizomycotina</taxon>
        <taxon>Dothideomycetes</taxon>
        <taxon>Pleosporomycetidae</taxon>
        <taxon>Pleosporales</taxon>
        <taxon>Massarineae</taxon>
        <taxon>Periconiaceae</taxon>
        <taxon>Periconia</taxon>
    </lineage>
</organism>
<dbReference type="Pfam" id="PF14765">
    <property type="entry name" value="PS-DH"/>
    <property type="match status" value="1"/>
</dbReference>
<dbReference type="CDD" id="cd00833">
    <property type="entry name" value="PKS"/>
    <property type="match status" value="1"/>
</dbReference>
<dbReference type="EMBL" id="KZ805429">
    <property type="protein sequence ID" value="PVH97742.1"/>
    <property type="molecule type" value="Genomic_DNA"/>
</dbReference>
<evidence type="ECO:0000256" key="3">
    <source>
        <dbReference type="ARBA" id="ARBA00022679"/>
    </source>
</evidence>
<dbReference type="PANTHER" id="PTHR43775:SF22">
    <property type="entry name" value="SYNTHASE, PUTATIVE (JCVI)-RELATED"/>
    <property type="match status" value="1"/>
</dbReference>
<dbReference type="FunFam" id="3.40.47.10:FF:000019">
    <property type="entry name" value="Polyketide synthase type I"/>
    <property type="match status" value="1"/>
</dbReference>
<dbReference type="PANTHER" id="PTHR43775">
    <property type="entry name" value="FATTY ACID SYNTHASE"/>
    <property type="match status" value="1"/>
</dbReference>
<feature type="region of interest" description="N-terminal hotdog fold" evidence="8">
    <location>
        <begin position="933"/>
        <end position="1065"/>
    </location>
</feature>
<dbReference type="Pfam" id="PF13602">
    <property type="entry name" value="ADH_zinc_N_2"/>
    <property type="match status" value="1"/>
</dbReference>
<evidence type="ECO:0000256" key="4">
    <source>
        <dbReference type="ARBA" id="ARBA00022737"/>
    </source>
</evidence>
<dbReference type="Gene3D" id="3.10.129.110">
    <property type="entry name" value="Polyketide synthase dehydratase"/>
    <property type="match status" value="1"/>
</dbReference>
<keyword evidence="4" id="KW-0677">Repeat</keyword>
<dbReference type="SUPFAM" id="SSF47336">
    <property type="entry name" value="ACP-like"/>
    <property type="match status" value="1"/>
</dbReference>
<proteinExistence type="predicted"/>
<dbReference type="Gene3D" id="3.90.180.10">
    <property type="entry name" value="Medium-chain alcohol dehydrogenases, catalytic domain"/>
    <property type="match status" value="1"/>
</dbReference>
<dbReference type="InterPro" id="IPR011032">
    <property type="entry name" value="GroES-like_sf"/>
</dbReference>
<dbReference type="SMART" id="SM00825">
    <property type="entry name" value="PKS_KS"/>
    <property type="match status" value="1"/>
</dbReference>
<dbReference type="SMART" id="SM00827">
    <property type="entry name" value="PKS_AT"/>
    <property type="match status" value="1"/>
</dbReference>
<gene>
    <name evidence="13" type="ORF">DM02DRAFT_684379</name>
</gene>
<protein>
    <submittedName>
        <fullName evidence="13">Uncharacterized protein</fullName>
    </submittedName>
</protein>
<dbReference type="InterPro" id="IPR001227">
    <property type="entry name" value="Ac_transferase_dom_sf"/>
</dbReference>
<dbReference type="FunFam" id="3.40.50.720:FF:000209">
    <property type="entry name" value="Polyketide synthase Pks12"/>
    <property type="match status" value="1"/>
</dbReference>
<dbReference type="Gene3D" id="3.40.50.720">
    <property type="entry name" value="NAD(P)-binding Rossmann-like Domain"/>
    <property type="match status" value="1"/>
</dbReference>
<sequence>MDRQPPIPIAIIGIGCRFSGEATSPSKYWQLLSSRKSTWSPIPSSRWNSSAFYDANPDQQGSHNTRGGHFVAQDVAAFDAGFWGIPPAECEAMDPQHRMQLEMAYEALENAGITREEVQGSDTAVYVATFSEDYKAILAKDINDVPRYHTIGIGTSIISNRISYQLDLRGPSVTLDTGCSGSLVAVHQACQSLKLGECRMALAGGVNLVLNPDQTVTMSLMRCFTEEGRCYSFDDRGSGYGRGEGGAMVALKRLDDAIRDGDPIRAVIRNTGINQDGKTNGIMVPNSDAQRDLIRAVYEDARLDPNDTPVVEAHGTGTAVGDPLEVSAIQQALRRPGGANAPLFIGSVKPNVGHLEAASGIAGLIKGVLMLEHDKVAATINIESLKPNLRLDEFNMVIPREQEDWPEGTVRRLSLSNYGYGGTNAHLILEAASEFMPGRRKTIKGLSNGVNGFSNGVNDLAQTSQNPLLIALTAESTESLSKVVQDVESWASAQSVSEELFEDLAFTLVSRRAPMRHRIAFPARSIEDVVSKLQGFKPPRDPSYLQPRLLFVFTGQGAQWYAMGRELMGIQSPFQTSLLKSDSLLRIIGADWSLIEELAKDSEASRINESELAQSATCAIQIALVDLLADIGIKPHTVVGHSSGEIAAAYAAGAVDQASALTIAWNRGTCTRGDEVRRGAMLAVALGEEQAATYLSKVKSGRAVIACANSPASTTISGDSDAIDEVDAAIKSDFIFARRLLVDRAYHSHHMQEAAEQYLARIKHLKLQAPAQEVRFVSSVTGKPKTTPFTPQYWTENLVSKVRFADAVRQALHMQASTESKSSPHLIVEIGPHNALAGPIRQILASLSPEVKAHQFSSLTRSTDSIDTFTNLAADLFVQGCSVKLNHINAISRPHEHPKVLSSLPPYAWNHSNRYWHESRISKEHRFRQYPYHDLLGIQIPGRSSPRPTWRHILNLKRLPWLQEHVVNGEIIFSAAGYIAMALEALRQIAEDPERPKKVLKYELKDLRFITPLVIPESGASVEIQLQLLPIEGSHWDDFVVYGTEETGTVIEYCRGYAMATLEYEADEVEGAREASLTHDDYLQNLNRTKALPLTPIDTNNFYRVMRTKGNSYGPHFACMKKIATHRDQALSMFQVPNIVESMPGGTMQSHLVHPAVIDGFLHPSIALADPDYTSGSVVTASIQSLVVFPGIQNSVGTQLDSCTKLTDQWSQACMADIDVFQTDTAGHAQPAMHIHGLRLQEIGVTNAPGTATQRSIIYSQKWGVDVDHVTAQDINPYKEETNVVSTEQAAKLLALNKITTFFIDCAVKALEGNTQLIVHSRHERLVDWMRRFCTSSEFHDLISLIPRNFSVEDILNETRTLGVEGEVLARIGANIVGIVTGEVEPLSLFTEEGLLWRLYADDASVRCYGYAIEYLRNLVFKNPNMAVLEIGAGTGGATEPILQALGEDSFPFASYDFTDVSASFFERSRERLRKWDRNMRYRKLDLQEDPVSQGFEKGTFDLILASNVLHVAHSIDEALSRIRKLLRPGGRILMIETTVTVPFLNFSIGVLPGWWAAQDGRINGPLISEEGWNTMLERNGLEGISLVGKDFEGPAHRCSMIVSKPISLSEPQDGRYAPVEVILPPSWEIAQPALVQDLVSSVRKTGRHVVTASLRNVKPSPGKIYVILDNGAAPMLGGHDSILFKSIIQLVTSPVSLLWVSVQENISSANNPKKSLIAGFLRTARTENRSLRAFTLNVQDVVSEQHTRNSFASTVSKFLHAMRLSDQAQPTVEFDSVLRGGQVYIERVLPDKHFNHGVAKSLGTAAAERQSFHQEDRPLKLSLENARIIDKIKFEVDESIQGALSPQHLEVRVEALGINFKDVLIAGGHTKKKLNMAGEFSGIVIGVGSEFQGAYDLGDRVCGFGATPYASRIRVRGESIAKVPSNLSMTAAATIPVVFATAYHSLVDVARLEKGQTVLIHSAAGGVGQAAITIAHWIGAEVFATVSNASKKNFLTKEFGIPESHIFSSKLRTFKEGISRQTNDEGVDVVLNSLSGQHLQDSLACVSRFGTFVEIGKTDIHMGSRLSMAPFDSNITLASVDLSLAQEHRPAKTGQLIQKAVSLISEGKLRLPSFVVRPLEELGPAFMSLQNRTHMGKIVLDAGENAMVEAPPIKTKICVSEHGTYVIAGGRSGLGFELGKNLVRQGARHIVLLSRRAVSREEEENVAHAFQGMNASVKLLSCDITDESNLSENLLKCLEDMPPVRGFIQSTMVAHYRMLHAMEVDDFQVGIGAKVDGTQNLLKVLGNHSLDFCLMMSSLIGGTSGTTGQGNYAAANAYLAGLASSQSSNQTRFIAICPGIVQDAGVLVDDESAVKLLQRQGFLKMQRKDVVALVDYALSEEGIRKKANLLTSGFDYQSWVESGRQDALENPLFSHLPRHDTRNETSSSEKAIGNIHDLLANASSKNEAETLIAEAIAKKVQTLVANEKDIDTSSRLGHLGIDSLTLVELKNWFVQTFHVRLQTNDIYDALSIVHLATVVVTRSSKVTSKASAEAEPGNVTTHTLSNGTNHSSLANGADHESDLPKQPLPDLDSTLDLWLTAVSPVLPASEYTKATRLVEEFRAADGPGRKLQARLTKLANDPSIDNWQEQLYNRFQYLRPREPLVPRLNFAGTHSNTNSRSAAEIAAVVAHACHDFCRQLEEGTVEHQIERGQKLERNQYHKFFNTTREPRIDEDVVVKYPGNEYLVAFRRGRAFKIDLDASLGVLKSHFQNIIESPHEPESWVGVLTTDERNSWARNREVLRDTSKANAQWLHTIEAAEFVVYLDESKPVTGRDRAHQFLLNGFNRWSDKTVQLAVCDNGWSATIGEHSMIDGYAMRRLNNLVQEAIDNHTATVPLQEVRPLSSHIFQTSPELQDEILKARGGLKKRASLHDFVGFDVQTLNFDFFRNYKVSPISGMQMVIQLASKEYFGFNPIGHESVGLAHFRKGRVELNHILWPEVKRFCDAALSSSSDANKGELRRLFFDAVKVHTNNVMRSSQGYGVDRHLLSLEWSVIEGENVPELFASDAYKGSRPALLVTDCLKAGVVEAFSLPAHPDGLWVHFESEGDKVVFSCWGKPERIELFEVYIQECAKVVREILEGGSR</sequence>
<evidence type="ECO:0000256" key="9">
    <source>
        <dbReference type="SAM" id="MobiDB-lite"/>
    </source>
</evidence>
<feature type="domain" description="Carrier" evidence="10">
    <location>
        <begin position="2448"/>
        <end position="2524"/>
    </location>
</feature>
<feature type="active site" description="Proton acceptor; for dehydratase activity" evidence="8">
    <location>
        <position position="965"/>
    </location>
</feature>
<name>A0A2V1DHU7_9PLEO</name>
<dbReference type="InterPro" id="IPR036291">
    <property type="entry name" value="NAD(P)-bd_dom_sf"/>
</dbReference>
<dbReference type="SMART" id="SM00829">
    <property type="entry name" value="PKS_ER"/>
    <property type="match status" value="1"/>
</dbReference>
<dbReference type="InterPro" id="IPR050091">
    <property type="entry name" value="PKS_NRPS_Biosynth_Enz"/>
</dbReference>
<dbReference type="Pfam" id="PF00755">
    <property type="entry name" value="Carn_acyltransf"/>
    <property type="match status" value="1"/>
</dbReference>
<dbReference type="InterPro" id="IPR023213">
    <property type="entry name" value="CAT-like_dom_sf"/>
</dbReference>
<dbReference type="Gene3D" id="1.10.1200.10">
    <property type="entry name" value="ACP-like"/>
    <property type="match status" value="1"/>
</dbReference>
<dbReference type="SUPFAM" id="SSF50129">
    <property type="entry name" value="GroES-like"/>
    <property type="match status" value="1"/>
</dbReference>
<dbReference type="Pfam" id="PF08659">
    <property type="entry name" value="KR"/>
    <property type="match status" value="1"/>
</dbReference>
<dbReference type="GO" id="GO:0004312">
    <property type="term" value="F:fatty acid synthase activity"/>
    <property type="evidence" value="ECO:0007669"/>
    <property type="project" value="TreeGrafter"/>
</dbReference>
<keyword evidence="3" id="KW-0808">Transferase</keyword>
<dbReference type="Pfam" id="PF02801">
    <property type="entry name" value="Ketoacyl-synt_C"/>
    <property type="match status" value="1"/>
</dbReference>
<evidence type="ECO:0000259" key="10">
    <source>
        <dbReference type="PROSITE" id="PS50075"/>
    </source>
</evidence>
<dbReference type="STRING" id="97972.A0A2V1DHU7"/>
<dbReference type="InterPro" id="IPR014030">
    <property type="entry name" value="Ketoacyl_synth_N"/>
</dbReference>
<evidence type="ECO:0000259" key="12">
    <source>
        <dbReference type="PROSITE" id="PS52019"/>
    </source>
</evidence>
<dbReference type="Gene3D" id="3.30.70.3290">
    <property type="match status" value="1"/>
</dbReference>
<dbReference type="Pfam" id="PF22336">
    <property type="entry name" value="RhiE-like_linker"/>
    <property type="match status" value="1"/>
</dbReference>
<dbReference type="SUPFAM" id="SSF52777">
    <property type="entry name" value="CoA-dependent acyltransferases"/>
    <property type="match status" value="2"/>
</dbReference>
<reference evidence="13 14" key="1">
    <citation type="journal article" date="2018" name="Sci. Rep.">
        <title>Comparative genomics provides insights into the lifestyle and reveals functional heterogeneity of dark septate endophytic fungi.</title>
        <authorList>
            <person name="Knapp D.G."/>
            <person name="Nemeth J.B."/>
            <person name="Barry K."/>
            <person name="Hainaut M."/>
            <person name="Henrissat B."/>
            <person name="Johnson J."/>
            <person name="Kuo A."/>
            <person name="Lim J.H.P."/>
            <person name="Lipzen A."/>
            <person name="Nolan M."/>
            <person name="Ohm R.A."/>
            <person name="Tamas L."/>
            <person name="Grigoriev I.V."/>
            <person name="Spatafora J.W."/>
            <person name="Nagy L.G."/>
            <person name="Kovacs G.M."/>
        </authorList>
    </citation>
    <scope>NUCLEOTIDE SEQUENCE [LARGE SCALE GENOMIC DNA]</scope>
    <source>
        <strain evidence="13 14">DSE2036</strain>
    </source>
</reference>
<dbReference type="InterPro" id="IPR013154">
    <property type="entry name" value="ADH-like_N"/>
</dbReference>
<dbReference type="InterPro" id="IPR049552">
    <property type="entry name" value="PKS_DH_N"/>
</dbReference>
<dbReference type="GO" id="GO:0016491">
    <property type="term" value="F:oxidoreductase activity"/>
    <property type="evidence" value="ECO:0007669"/>
    <property type="project" value="InterPro"/>
</dbReference>
<dbReference type="InterPro" id="IPR042104">
    <property type="entry name" value="PKS_dehydratase_sf"/>
</dbReference>
<accession>A0A2V1DHU7</accession>
<dbReference type="SUPFAM" id="SSF53901">
    <property type="entry name" value="Thiolase-like"/>
    <property type="match status" value="1"/>
</dbReference>
<dbReference type="Pfam" id="PF00109">
    <property type="entry name" value="ketoacyl-synt"/>
    <property type="match status" value="1"/>
</dbReference>
<dbReference type="PROSITE" id="PS52004">
    <property type="entry name" value="KS3_2"/>
    <property type="match status" value="1"/>
</dbReference>
<dbReference type="OrthoDB" id="329835at2759"/>
<keyword evidence="6" id="KW-0511">Multifunctional enzyme</keyword>
<dbReference type="InterPro" id="IPR049551">
    <property type="entry name" value="PKS_DH_C"/>
</dbReference>
<dbReference type="InterPro" id="IPR029063">
    <property type="entry name" value="SAM-dependent_MTases_sf"/>
</dbReference>
<dbReference type="Gene3D" id="3.30.559.10">
    <property type="entry name" value="Chloramphenicol acetyltransferase-like domain"/>
    <property type="match status" value="1"/>
</dbReference>
<evidence type="ECO:0000256" key="1">
    <source>
        <dbReference type="ARBA" id="ARBA00022450"/>
    </source>
</evidence>
<dbReference type="PROSITE" id="PS52019">
    <property type="entry name" value="PKS_MFAS_DH"/>
    <property type="match status" value="1"/>
</dbReference>
<feature type="domain" description="PKS/mFAS DH" evidence="12">
    <location>
        <begin position="933"/>
        <end position="1249"/>
    </location>
</feature>
<dbReference type="PROSITE" id="PS50075">
    <property type="entry name" value="CARRIER"/>
    <property type="match status" value="1"/>
</dbReference>
<feature type="region of interest" description="C-terminal hotdog fold" evidence="8">
    <location>
        <begin position="1094"/>
        <end position="1249"/>
    </location>
</feature>
<evidence type="ECO:0000256" key="6">
    <source>
        <dbReference type="ARBA" id="ARBA00023268"/>
    </source>
</evidence>
<dbReference type="InterPro" id="IPR016035">
    <property type="entry name" value="Acyl_Trfase/lysoPLipase"/>
</dbReference>
<dbReference type="InterPro" id="IPR013968">
    <property type="entry name" value="PKS_KR"/>
</dbReference>
<evidence type="ECO:0000256" key="5">
    <source>
        <dbReference type="ARBA" id="ARBA00022857"/>
    </source>
</evidence>
<keyword evidence="14" id="KW-1185">Reference proteome</keyword>
<dbReference type="Gene3D" id="3.30.559.70">
    <property type="entry name" value="Choline/Carnitine o-acyltransferase, domain 2"/>
    <property type="match status" value="1"/>
</dbReference>
<feature type="region of interest" description="Disordered" evidence="9">
    <location>
        <begin position="2527"/>
        <end position="2567"/>
    </location>
</feature>
<dbReference type="SUPFAM" id="SSF55048">
    <property type="entry name" value="Probable ACP-binding domain of malonyl-CoA ACP transacylase"/>
    <property type="match status" value="1"/>
</dbReference>